<reference evidence="3" key="2">
    <citation type="journal article" date="2021" name="PeerJ">
        <title>Extensive microbial diversity within the chicken gut microbiome revealed by metagenomics and culture.</title>
        <authorList>
            <person name="Gilroy R."/>
            <person name="Ravi A."/>
            <person name="Getino M."/>
            <person name="Pursley I."/>
            <person name="Horton D.L."/>
            <person name="Alikhan N.F."/>
            <person name="Baker D."/>
            <person name="Gharbi K."/>
            <person name="Hall N."/>
            <person name="Watson M."/>
            <person name="Adriaenssens E.M."/>
            <person name="Foster-Nyarko E."/>
            <person name="Jarju S."/>
            <person name="Secka A."/>
            <person name="Antonio M."/>
            <person name="Oren A."/>
            <person name="Chaudhuri R.R."/>
            <person name="La Ragione R."/>
            <person name="Hildebrand F."/>
            <person name="Pallen M.J."/>
        </authorList>
    </citation>
    <scope>NUCLEOTIDE SEQUENCE</scope>
    <source>
        <strain evidence="3">CHK190-19873</strain>
    </source>
</reference>
<dbReference type="PRINTS" id="PR01543">
    <property type="entry name" value="ANATRNSFRASE"/>
</dbReference>
<dbReference type="SUPFAM" id="SSF54001">
    <property type="entry name" value="Cysteine proteinases"/>
    <property type="match status" value="1"/>
</dbReference>
<dbReference type="AlphaFoldDB" id="A0A9D1EVB9"/>
<dbReference type="InterPro" id="IPR001447">
    <property type="entry name" value="Arylamine_N-AcTrfase"/>
</dbReference>
<dbReference type="EMBL" id="DVIQ01000091">
    <property type="protein sequence ID" value="HIS32618.1"/>
    <property type="molecule type" value="Genomic_DNA"/>
</dbReference>
<name>A0A9D1EVB9_9FIRM</name>
<proteinExistence type="inferred from homology"/>
<evidence type="ECO:0000256" key="2">
    <source>
        <dbReference type="RuleBase" id="RU003452"/>
    </source>
</evidence>
<dbReference type="PANTHER" id="PTHR11786:SF0">
    <property type="entry name" value="ARYLAMINE N-ACETYLTRANSFERASE 4-RELATED"/>
    <property type="match status" value="1"/>
</dbReference>
<accession>A0A9D1EVB9</accession>
<evidence type="ECO:0000313" key="3">
    <source>
        <dbReference type="EMBL" id="HIS32618.1"/>
    </source>
</evidence>
<evidence type="ECO:0000313" key="4">
    <source>
        <dbReference type="Proteomes" id="UP000823935"/>
    </source>
</evidence>
<comment type="caution">
    <text evidence="3">The sequence shown here is derived from an EMBL/GenBank/DDBJ whole genome shotgun (WGS) entry which is preliminary data.</text>
</comment>
<reference evidence="3" key="1">
    <citation type="submission" date="2020-10" db="EMBL/GenBank/DDBJ databases">
        <authorList>
            <person name="Gilroy R."/>
        </authorList>
    </citation>
    <scope>NUCLEOTIDE SEQUENCE</scope>
    <source>
        <strain evidence="3">CHK190-19873</strain>
    </source>
</reference>
<dbReference type="InterPro" id="IPR053710">
    <property type="entry name" value="Arylamine_NAT_domain_sf"/>
</dbReference>
<dbReference type="Pfam" id="PF00797">
    <property type="entry name" value="Acetyltransf_2"/>
    <property type="match status" value="1"/>
</dbReference>
<evidence type="ECO:0000256" key="1">
    <source>
        <dbReference type="ARBA" id="ARBA00006547"/>
    </source>
</evidence>
<dbReference type="PANTHER" id="PTHR11786">
    <property type="entry name" value="N-HYDROXYARYLAMINE O-ACETYLTRANSFERASE"/>
    <property type="match status" value="1"/>
</dbReference>
<sequence>MNVKNYLNRIGIFDMPAPDRASLARLTRAHLESVPFENLDFYEFGKEISLDPERLYEKLVQRRRGGICFELNGLFAALLEKLGYDLYLVGARIQWMYDRIRPLSHQGIVVCLPDGRYYCDVGFGGPGPKGVLSLDETGPQTVCGEEFLVKRSVQGGYCRRKEERWEQACAETFRICRKRKGDWQEVIVFDDMPMSTEDFRVLCYYYTHSRESKFMGERVVNLCLPYGSLALTGNTLTERQKSRTETGETLVLKTEFHQESDIRRVLEERFGIRLESCNGGQRRLPPEKGEKTG</sequence>
<dbReference type="GO" id="GO:0016407">
    <property type="term" value="F:acetyltransferase activity"/>
    <property type="evidence" value="ECO:0007669"/>
    <property type="project" value="InterPro"/>
</dbReference>
<dbReference type="Proteomes" id="UP000823935">
    <property type="component" value="Unassembled WGS sequence"/>
</dbReference>
<dbReference type="Gene3D" id="3.30.2140.20">
    <property type="match status" value="1"/>
</dbReference>
<organism evidence="3 4">
    <name type="scientific">Candidatus Limivivens intestinipullorum</name>
    <dbReference type="NCBI Taxonomy" id="2840858"/>
    <lineage>
        <taxon>Bacteria</taxon>
        <taxon>Bacillati</taxon>
        <taxon>Bacillota</taxon>
        <taxon>Clostridia</taxon>
        <taxon>Lachnospirales</taxon>
        <taxon>Lachnospiraceae</taxon>
        <taxon>Lachnospiraceae incertae sedis</taxon>
        <taxon>Candidatus Limivivens</taxon>
    </lineage>
</organism>
<dbReference type="InterPro" id="IPR038765">
    <property type="entry name" value="Papain-like_cys_pep_sf"/>
</dbReference>
<comment type="similarity">
    <text evidence="1 2">Belongs to the arylamine N-acetyltransferase family.</text>
</comment>
<protein>
    <submittedName>
        <fullName evidence="3">Arylamine N-acetyltransferase</fullName>
    </submittedName>
</protein>
<gene>
    <name evidence="3" type="ORF">IAB44_13910</name>
</gene>